<feature type="domain" description="Glycosyl transferase family 1" evidence="1">
    <location>
        <begin position="220"/>
        <end position="379"/>
    </location>
</feature>
<organism evidence="3 4">
    <name type="scientific">Priestia megaterium</name>
    <name type="common">Bacillus megaterium</name>
    <dbReference type="NCBI Taxonomy" id="1404"/>
    <lineage>
        <taxon>Bacteria</taxon>
        <taxon>Bacillati</taxon>
        <taxon>Bacillota</taxon>
        <taxon>Bacilli</taxon>
        <taxon>Bacillales</taxon>
        <taxon>Bacillaceae</taxon>
        <taxon>Priestia</taxon>
    </lineage>
</organism>
<reference evidence="3 4" key="2">
    <citation type="submission" date="2020-04" db="EMBL/GenBank/DDBJ databases">
        <authorList>
            <person name="Fomenkov A."/>
            <person name="Anton B.P."/>
            <person name="Roberts R.J."/>
        </authorList>
    </citation>
    <scope>NUCLEOTIDE SEQUENCE [LARGE SCALE GENOMIC DNA]</scope>
    <source>
        <strain evidence="3 4">S2</strain>
    </source>
</reference>
<protein>
    <submittedName>
        <fullName evidence="3">Glycosyltransferase family 4 protein</fullName>
    </submittedName>
</protein>
<dbReference type="SUPFAM" id="SSF53756">
    <property type="entry name" value="UDP-Glycosyltransferase/glycogen phosphorylase"/>
    <property type="match status" value="1"/>
</dbReference>
<dbReference type="InterPro" id="IPR050194">
    <property type="entry name" value="Glycosyltransferase_grp1"/>
</dbReference>
<gene>
    <name evidence="3" type="ORF">HFZ78_27055</name>
</gene>
<dbReference type="EMBL" id="CP051128">
    <property type="protein sequence ID" value="QIZ09904.1"/>
    <property type="molecule type" value="Genomic_DNA"/>
</dbReference>
<dbReference type="AlphaFoldDB" id="A0A6H1P8G7"/>
<dbReference type="Proteomes" id="UP000501868">
    <property type="component" value="Chromosome"/>
</dbReference>
<keyword evidence="3" id="KW-0808">Transferase</keyword>
<feature type="domain" description="Glycosyltransferase subfamily 4-like N-terminal" evidence="2">
    <location>
        <begin position="35"/>
        <end position="207"/>
    </location>
</feature>
<name>A0A6H1P8G7_PRIMG</name>
<evidence type="ECO:0000259" key="2">
    <source>
        <dbReference type="Pfam" id="PF13439"/>
    </source>
</evidence>
<dbReference type="InterPro" id="IPR028098">
    <property type="entry name" value="Glyco_trans_4-like_N"/>
</dbReference>
<dbReference type="PANTHER" id="PTHR45947">
    <property type="entry name" value="SULFOQUINOVOSYL TRANSFERASE SQD2"/>
    <property type="match status" value="1"/>
</dbReference>
<dbReference type="InterPro" id="IPR001296">
    <property type="entry name" value="Glyco_trans_1"/>
</dbReference>
<dbReference type="CDD" id="cd03801">
    <property type="entry name" value="GT4_PimA-like"/>
    <property type="match status" value="1"/>
</dbReference>
<dbReference type="PANTHER" id="PTHR45947:SF3">
    <property type="entry name" value="SULFOQUINOVOSYL TRANSFERASE SQD2"/>
    <property type="match status" value="1"/>
</dbReference>
<dbReference type="Gene3D" id="3.40.50.2000">
    <property type="entry name" value="Glycogen Phosphorylase B"/>
    <property type="match status" value="2"/>
</dbReference>
<sequence length="419" mass="47129">MNNILSQHDDLHNTPANFRTLKILMLCWEYPPNIVGGLSRHVFGLSFHLAEKGYEVHVLTAINGNLPSFENMDGVNVHRVKPINQYDDNFLSWIGGLNLAMAFKAEKLAEEIHFDIIHAHDWLVGSASIVLKETLEIPLLATIHATEYGRNNGIHTQMQQFIHKKEQQLIGESDQIIVCSDYMKDVLNSVFKAKNEKIAIIPNGIEPVLNELDTEEIFPELKDQKYIFSIGRIVKEKGFETIIEAASIAKEREIDCFFVIAGKGPMLETYRRQISVRNLESHIAFVGYVTDEQRNSLIAGSELAVIPSLYEPFGIVVLETMILGKPTIVSNTGGMKGIVKHLHTGLLMTPGDAESMLEQIDFLINHPLKAEEIGKKGRQIVISLYGWKRIASETSRVMEDAVLNKRVHTDAQKETPNNL</sequence>
<dbReference type="GO" id="GO:0016757">
    <property type="term" value="F:glycosyltransferase activity"/>
    <property type="evidence" value="ECO:0007669"/>
    <property type="project" value="InterPro"/>
</dbReference>
<evidence type="ECO:0000313" key="4">
    <source>
        <dbReference type="Proteomes" id="UP000501868"/>
    </source>
</evidence>
<reference evidence="3 4" key="1">
    <citation type="submission" date="2020-04" db="EMBL/GenBank/DDBJ databases">
        <title>Genome-Wide Identification of 5-Methylcytosine Sites in Bacterial Genomes By High-Throughput Sequencing of MspJI Restriction Fragments.</title>
        <authorList>
            <person name="Wu V."/>
        </authorList>
    </citation>
    <scope>NUCLEOTIDE SEQUENCE [LARGE SCALE GENOMIC DNA]</scope>
    <source>
        <strain evidence="3 4">S2</strain>
    </source>
</reference>
<accession>A0A6H1P8G7</accession>
<proteinExistence type="predicted"/>
<dbReference type="Pfam" id="PF00534">
    <property type="entry name" value="Glycos_transf_1"/>
    <property type="match status" value="1"/>
</dbReference>
<dbReference type="Pfam" id="PF13439">
    <property type="entry name" value="Glyco_transf_4"/>
    <property type="match status" value="1"/>
</dbReference>
<evidence type="ECO:0000259" key="1">
    <source>
        <dbReference type="Pfam" id="PF00534"/>
    </source>
</evidence>
<evidence type="ECO:0000313" key="3">
    <source>
        <dbReference type="EMBL" id="QIZ09904.1"/>
    </source>
</evidence>